<dbReference type="Gene3D" id="3.30.230.10">
    <property type="match status" value="1"/>
</dbReference>
<protein>
    <recommendedName>
        <fullName evidence="1">Elongation factor 2</fullName>
    </recommendedName>
</protein>
<dbReference type="InterPro" id="IPR000640">
    <property type="entry name" value="EFG_V-like"/>
</dbReference>
<dbReference type="Proteomes" id="UP000799441">
    <property type="component" value="Unassembled WGS sequence"/>
</dbReference>
<proteinExistence type="predicted"/>
<feature type="domain" description="Translation elongation factor EFG/EF2" evidence="6">
    <location>
        <begin position="130"/>
        <end position="246"/>
    </location>
</feature>
<dbReference type="Pfam" id="PF00679">
    <property type="entry name" value="EFG_C"/>
    <property type="match status" value="1"/>
</dbReference>
<keyword evidence="7" id="KW-0687">Ribonucleoprotein</keyword>
<dbReference type="InterPro" id="IPR005517">
    <property type="entry name" value="Transl_elong_EFG/EF2_IV"/>
</dbReference>
<keyword evidence="8" id="KW-1185">Reference proteome</keyword>
<dbReference type="GO" id="GO:0005525">
    <property type="term" value="F:GTP binding"/>
    <property type="evidence" value="ECO:0007669"/>
    <property type="project" value="UniProtKB-KW"/>
</dbReference>
<dbReference type="GO" id="GO:0003924">
    <property type="term" value="F:GTPase activity"/>
    <property type="evidence" value="ECO:0007669"/>
    <property type="project" value="TreeGrafter"/>
</dbReference>
<comment type="caution">
    <text evidence="7">The sequence shown here is derived from an EMBL/GenBank/DDBJ whole genome shotgun (WGS) entry which is preliminary data.</text>
</comment>
<dbReference type="OrthoDB" id="364892at2759"/>
<dbReference type="Pfam" id="PF03764">
    <property type="entry name" value="EFG_IV"/>
    <property type="match status" value="1"/>
</dbReference>
<feature type="domain" description="Elongation factor EFG" evidence="5">
    <location>
        <begin position="248"/>
        <end position="334"/>
    </location>
</feature>
<sequence length="363" mass="39714">MSANAIATGHIWRQAVEPTEPGDRAKVQAALDDLIAAGTSTSIWAKEREAFLYITAKTEPELNETLEALKIKAGVQITADKPIPIYLESVLGSCEESLTTKSPNKANRVYVTAEPIDSGIVDLLEDPTTTQADMQDLKKRLSVFASKLNMRDDWIKKILCFGPNGLGPNVLVDQTKGIAYLNEVKDSLNQGFQEATSRGPVIEEPVHGLRVNLADLVLHADAAQRSLAQMLVPLVNAVKATILYSEPCILEPVYFVNATLPQDMSASLYNIITTRRGDIQGVEDEGKFSKYEVTLPAAEAVSFEKDLSQVVKNPKLTFKFGYYAQVPGQLDDKATRAGSLVAEIRRSKGLHAELNSYTDYASK</sequence>
<dbReference type="InterPro" id="IPR035647">
    <property type="entry name" value="EFG_III/V"/>
</dbReference>
<dbReference type="GO" id="GO:0003746">
    <property type="term" value="F:translation elongation factor activity"/>
    <property type="evidence" value="ECO:0007669"/>
    <property type="project" value="TreeGrafter"/>
</dbReference>
<name>A0A9P4Q244_9PEZI</name>
<dbReference type="CDD" id="cd01681">
    <property type="entry name" value="aeEF2_snRNP_like_IV"/>
    <property type="match status" value="1"/>
</dbReference>
<evidence type="ECO:0000256" key="1">
    <source>
        <dbReference type="ARBA" id="ARBA00017891"/>
    </source>
</evidence>
<dbReference type="EMBL" id="MU003864">
    <property type="protein sequence ID" value="KAF2716704.1"/>
    <property type="molecule type" value="Genomic_DNA"/>
</dbReference>
<dbReference type="InterPro" id="IPR014721">
    <property type="entry name" value="Ribsml_uS5_D2-typ_fold_subgr"/>
</dbReference>
<evidence type="ECO:0000256" key="3">
    <source>
        <dbReference type="ARBA" id="ARBA00022741"/>
    </source>
</evidence>
<dbReference type="SUPFAM" id="SSF54980">
    <property type="entry name" value="EF-G C-terminal domain-like"/>
    <property type="match status" value="1"/>
</dbReference>
<evidence type="ECO:0000259" key="5">
    <source>
        <dbReference type="SMART" id="SM00838"/>
    </source>
</evidence>
<dbReference type="GO" id="GO:1990904">
    <property type="term" value="C:ribonucleoprotein complex"/>
    <property type="evidence" value="ECO:0007669"/>
    <property type="project" value="TreeGrafter"/>
</dbReference>
<keyword evidence="4" id="KW-0342">GTP-binding</keyword>
<gene>
    <name evidence="7" type="ORF">K431DRAFT_278390</name>
</gene>
<keyword evidence="3" id="KW-0547">Nucleotide-binding</keyword>
<keyword evidence="7" id="KW-0689">Ribosomal protein</keyword>
<dbReference type="SMART" id="SM00889">
    <property type="entry name" value="EFG_IV"/>
    <property type="match status" value="1"/>
</dbReference>
<evidence type="ECO:0000313" key="8">
    <source>
        <dbReference type="Proteomes" id="UP000799441"/>
    </source>
</evidence>
<organism evidence="7 8">
    <name type="scientific">Polychaeton citri CBS 116435</name>
    <dbReference type="NCBI Taxonomy" id="1314669"/>
    <lineage>
        <taxon>Eukaryota</taxon>
        <taxon>Fungi</taxon>
        <taxon>Dikarya</taxon>
        <taxon>Ascomycota</taxon>
        <taxon>Pezizomycotina</taxon>
        <taxon>Dothideomycetes</taxon>
        <taxon>Dothideomycetidae</taxon>
        <taxon>Capnodiales</taxon>
        <taxon>Capnodiaceae</taxon>
        <taxon>Polychaeton</taxon>
    </lineage>
</organism>
<dbReference type="SUPFAM" id="SSF54211">
    <property type="entry name" value="Ribosomal protein S5 domain 2-like"/>
    <property type="match status" value="1"/>
</dbReference>
<evidence type="ECO:0000259" key="6">
    <source>
        <dbReference type="SMART" id="SM00889"/>
    </source>
</evidence>
<evidence type="ECO:0000256" key="2">
    <source>
        <dbReference type="ARBA" id="ARBA00022490"/>
    </source>
</evidence>
<dbReference type="SMART" id="SM00838">
    <property type="entry name" value="EFG_C"/>
    <property type="match status" value="1"/>
</dbReference>
<keyword evidence="2" id="KW-0963">Cytoplasm</keyword>
<evidence type="ECO:0000256" key="4">
    <source>
        <dbReference type="ARBA" id="ARBA00023134"/>
    </source>
</evidence>
<dbReference type="InterPro" id="IPR020568">
    <property type="entry name" value="Ribosomal_Su5_D2-typ_SF"/>
</dbReference>
<reference evidence="7" key="1">
    <citation type="journal article" date="2020" name="Stud. Mycol.">
        <title>101 Dothideomycetes genomes: a test case for predicting lifestyles and emergence of pathogens.</title>
        <authorList>
            <person name="Haridas S."/>
            <person name="Albert R."/>
            <person name="Binder M."/>
            <person name="Bloem J."/>
            <person name="Labutti K."/>
            <person name="Salamov A."/>
            <person name="Andreopoulos B."/>
            <person name="Baker S."/>
            <person name="Barry K."/>
            <person name="Bills G."/>
            <person name="Bluhm B."/>
            <person name="Cannon C."/>
            <person name="Castanera R."/>
            <person name="Culley D."/>
            <person name="Daum C."/>
            <person name="Ezra D."/>
            <person name="Gonzalez J."/>
            <person name="Henrissat B."/>
            <person name="Kuo A."/>
            <person name="Liang C."/>
            <person name="Lipzen A."/>
            <person name="Lutzoni F."/>
            <person name="Magnuson J."/>
            <person name="Mondo S."/>
            <person name="Nolan M."/>
            <person name="Ohm R."/>
            <person name="Pangilinan J."/>
            <person name="Park H.-J."/>
            <person name="Ramirez L."/>
            <person name="Alfaro M."/>
            <person name="Sun H."/>
            <person name="Tritt A."/>
            <person name="Yoshinaga Y."/>
            <person name="Zwiers L.-H."/>
            <person name="Turgeon B."/>
            <person name="Goodwin S."/>
            <person name="Spatafora J."/>
            <person name="Crous P."/>
            <person name="Grigoriev I."/>
        </authorList>
    </citation>
    <scope>NUCLEOTIDE SEQUENCE</scope>
    <source>
        <strain evidence="7">CBS 116435</strain>
    </source>
</reference>
<dbReference type="AlphaFoldDB" id="A0A9P4Q244"/>
<evidence type="ECO:0000313" key="7">
    <source>
        <dbReference type="EMBL" id="KAF2716704.1"/>
    </source>
</evidence>
<dbReference type="Gene3D" id="3.30.70.240">
    <property type="match status" value="1"/>
</dbReference>
<dbReference type="PANTHER" id="PTHR42908:SF3">
    <property type="entry name" value="ELONGATION FACTOR-LIKE GTPASE 1"/>
    <property type="match status" value="1"/>
</dbReference>
<accession>A0A9P4Q244</accession>
<dbReference type="GO" id="GO:0005840">
    <property type="term" value="C:ribosome"/>
    <property type="evidence" value="ECO:0007669"/>
    <property type="project" value="UniProtKB-KW"/>
</dbReference>
<dbReference type="PANTHER" id="PTHR42908">
    <property type="entry name" value="TRANSLATION ELONGATION FACTOR-RELATED"/>
    <property type="match status" value="1"/>
</dbReference>
<dbReference type="GO" id="GO:0005829">
    <property type="term" value="C:cytosol"/>
    <property type="evidence" value="ECO:0007669"/>
    <property type="project" value="TreeGrafter"/>
</dbReference>